<name>A0ABD3NR88_9STRA</name>
<feature type="region of interest" description="Disordered" evidence="1">
    <location>
        <begin position="377"/>
        <end position="407"/>
    </location>
</feature>
<keyword evidence="3" id="KW-1185">Reference proteome</keyword>
<evidence type="ECO:0000313" key="3">
    <source>
        <dbReference type="Proteomes" id="UP001530400"/>
    </source>
</evidence>
<feature type="compositionally biased region" description="Acidic residues" evidence="1">
    <location>
        <begin position="521"/>
        <end position="533"/>
    </location>
</feature>
<feature type="region of interest" description="Disordered" evidence="1">
    <location>
        <begin position="631"/>
        <end position="663"/>
    </location>
</feature>
<comment type="caution">
    <text evidence="2">The sequence shown here is derived from an EMBL/GenBank/DDBJ whole genome shotgun (WGS) entry which is preliminary data.</text>
</comment>
<feature type="region of interest" description="Disordered" evidence="1">
    <location>
        <begin position="473"/>
        <end position="580"/>
    </location>
</feature>
<feature type="compositionally biased region" description="Polar residues" evidence="1">
    <location>
        <begin position="543"/>
        <end position="561"/>
    </location>
</feature>
<sequence length="734" mass="81494">MNTERIYIGGLSPSKGLTVSLVASRLMSVKNVEIVSINDAPINSCGALEQQGKYTVVDADGDLVDLREFFFLEARCTSSNDVDGQHSALDLLAKQYNNTKWKGCNLRVESARPHFLKRLEIERAERKARELTKDVSAIEDGGREHNAQEVNPDGASADEQATKETHNVRRRLRIKKRFGEEAYHVDAHPQILYITDDSEWAKFASLHRKMKDKFTSQRMKLVERRKAERKSWMMKGSKDGKEPSSDLGEDLRGLMFLNRGIHIRFDARGDDNLHASSSDDCIDEIENEAKEAYFWSDAESTEDTSEVAAATSDDGSLGSGGSKANSEGDSEVSTDDEGIDDRVKDVRGYVWSDNDSDNMTKPKKSSEFRLTNALDEFSGGVDFGEDNSNNSYKSDDEENTALSQFDDDVSVKLEEDIRSNLGILSKLFPGESVSDTPLKVAAVDAESAFGSIEKSKPSSAFGAGLIVQRYDPTKEDAATSMHSDVAKENTDQPADSDDDNKSEADEVSAESSDNQPVTNDEQLDETGDIDSESNEGNKVDAAGNTTSSRDQSDSRQALQDDTGNDVYEQDKLESIFKQAREQQQNTGFSFGAMFDSQLGDAAANHSDFTSENTGGLVFSFGFSDVANEPTLEDATKQTEPSNSATKQTPTKQTPKEHKRKSRVGLRFPTSVLDEYESLFFSLNEGPQIIADMKSIQNNEEIQEKWQKKREVLTSDWKRKQKGALSRKVKKVRKY</sequence>
<feature type="compositionally biased region" description="Basic and acidic residues" evidence="1">
    <location>
        <begin position="568"/>
        <end position="580"/>
    </location>
</feature>
<evidence type="ECO:0000313" key="2">
    <source>
        <dbReference type="EMBL" id="KAL3777126.1"/>
    </source>
</evidence>
<dbReference type="Proteomes" id="UP001530400">
    <property type="component" value="Unassembled WGS sequence"/>
</dbReference>
<feature type="compositionally biased region" description="Acidic residues" evidence="1">
    <location>
        <begin position="328"/>
        <end position="339"/>
    </location>
</feature>
<dbReference type="AlphaFoldDB" id="A0ABD3NR88"/>
<accession>A0ABD3NR88</accession>
<feature type="region of interest" description="Disordered" evidence="1">
    <location>
        <begin position="297"/>
        <end position="339"/>
    </location>
</feature>
<protein>
    <submittedName>
        <fullName evidence="2">Uncharacterized protein</fullName>
    </submittedName>
</protein>
<organism evidence="2 3">
    <name type="scientific">Cyclotella atomus</name>
    <dbReference type="NCBI Taxonomy" id="382360"/>
    <lineage>
        <taxon>Eukaryota</taxon>
        <taxon>Sar</taxon>
        <taxon>Stramenopiles</taxon>
        <taxon>Ochrophyta</taxon>
        <taxon>Bacillariophyta</taxon>
        <taxon>Coscinodiscophyceae</taxon>
        <taxon>Thalassiosirophycidae</taxon>
        <taxon>Stephanodiscales</taxon>
        <taxon>Stephanodiscaceae</taxon>
        <taxon>Cyclotella</taxon>
    </lineage>
</organism>
<proteinExistence type="predicted"/>
<evidence type="ECO:0000256" key="1">
    <source>
        <dbReference type="SAM" id="MobiDB-lite"/>
    </source>
</evidence>
<feature type="region of interest" description="Disordered" evidence="1">
    <location>
        <begin position="137"/>
        <end position="167"/>
    </location>
</feature>
<feature type="region of interest" description="Disordered" evidence="1">
    <location>
        <begin position="225"/>
        <end position="248"/>
    </location>
</feature>
<reference evidence="2 3" key="1">
    <citation type="submission" date="2024-10" db="EMBL/GenBank/DDBJ databases">
        <title>Updated reference genomes for cyclostephanoid diatoms.</title>
        <authorList>
            <person name="Roberts W.R."/>
            <person name="Alverson A.J."/>
        </authorList>
    </citation>
    <scope>NUCLEOTIDE SEQUENCE [LARGE SCALE GENOMIC DNA]</scope>
    <source>
        <strain evidence="2 3">AJA010-31</strain>
    </source>
</reference>
<dbReference type="EMBL" id="JALLPJ020001064">
    <property type="protein sequence ID" value="KAL3777126.1"/>
    <property type="molecule type" value="Genomic_DNA"/>
</dbReference>
<gene>
    <name evidence="2" type="ORF">ACHAWO_004092</name>
</gene>